<evidence type="ECO:0000313" key="9">
    <source>
        <dbReference type="EMBL" id="MBP1989959.1"/>
    </source>
</evidence>
<dbReference type="Pfam" id="PF03845">
    <property type="entry name" value="Spore_permease"/>
    <property type="match status" value="1"/>
</dbReference>
<comment type="similarity">
    <text evidence="2">Belongs to the amino acid-polyamine-organocation (APC) superfamily. Spore germination protein (SGP) (TC 2.A.3.9) family.</text>
</comment>
<evidence type="ECO:0000256" key="5">
    <source>
        <dbReference type="ARBA" id="ARBA00022692"/>
    </source>
</evidence>
<comment type="subcellular location">
    <subcellularLocation>
        <location evidence="1">Membrane</location>
        <topology evidence="1">Multi-pass membrane protein</topology>
    </subcellularLocation>
</comment>
<keyword evidence="5 8" id="KW-0812">Transmembrane</keyword>
<feature type="transmembrane region" description="Helical" evidence="8">
    <location>
        <begin position="213"/>
        <end position="233"/>
    </location>
</feature>
<gene>
    <name evidence="9" type="ORF">J2Z66_001557</name>
</gene>
<feature type="transmembrane region" description="Helical" evidence="8">
    <location>
        <begin position="329"/>
        <end position="351"/>
    </location>
</feature>
<feature type="transmembrane region" description="Helical" evidence="8">
    <location>
        <begin position="80"/>
        <end position="97"/>
    </location>
</feature>
<evidence type="ECO:0000256" key="4">
    <source>
        <dbReference type="ARBA" id="ARBA00022544"/>
    </source>
</evidence>
<evidence type="ECO:0000256" key="6">
    <source>
        <dbReference type="ARBA" id="ARBA00022989"/>
    </source>
</evidence>
<evidence type="ECO:0000256" key="8">
    <source>
        <dbReference type="SAM" id="Phobius"/>
    </source>
</evidence>
<feature type="transmembrane region" description="Helical" evidence="8">
    <location>
        <begin position="181"/>
        <end position="201"/>
    </location>
</feature>
<keyword evidence="10" id="KW-1185">Reference proteome</keyword>
<keyword evidence="6 8" id="KW-1133">Transmembrane helix</keyword>
<comment type="caution">
    <text evidence="9">The sequence shown here is derived from an EMBL/GenBank/DDBJ whole genome shotgun (WGS) entry which is preliminary data.</text>
</comment>
<dbReference type="EMBL" id="JAGGLB010000003">
    <property type="protein sequence ID" value="MBP1989959.1"/>
    <property type="molecule type" value="Genomic_DNA"/>
</dbReference>
<feature type="transmembrane region" description="Helical" evidence="8">
    <location>
        <begin position="143"/>
        <end position="161"/>
    </location>
</feature>
<protein>
    <submittedName>
        <fullName evidence="9">Spore germination protein (Amino acid permease)</fullName>
    </submittedName>
</protein>
<reference evidence="9 10" key="1">
    <citation type="submission" date="2021-03" db="EMBL/GenBank/DDBJ databases">
        <title>Genomic Encyclopedia of Type Strains, Phase IV (KMG-IV): sequencing the most valuable type-strain genomes for metagenomic binning, comparative biology and taxonomic classification.</title>
        <authorList>
            <person name="Goeker M."/>
        </authorList>
    </citation>
    <scope>NUCLEOTIDE SEQUENCE [LARGE SCALE GENOMIC DNA]</scope>
    <source>
        <strain evidence="9 10">DSM 26048</strain>
    </source>
</reference>
<dbReference type="PANTHER" id="PTHR34975:SF2">
    <property type="entry name" value="SPORE GERMINATION PROTEIN A2"/>
    <property type="match status" value="1"/>
</dbReference>
<dbReference type="Proteomes" id="UP001519287">
    <property type="component" value="Unassembled WGS sequence"/>
</dbReference>
<accession>A0ABS4IQV9</accession>
<keyword evidence="3" id="KW-0813">Transport</keyword>
<dbReference type="InterPro" id="IPR004761">
    <property type="entry name" value="Spore_GerAB"/>
</dbReference>
<feature type="transmembrane region" description="Helical" evidence="8">
    <location>
        <begin position="38"/>
        <end position="59"/>
    </location>
</feature>
<evidence type="ECO:0000313" key="10">
    <source>
        <dbReference type="Proteomes" id="UP001519287"/>
    </source>
</evidence>
<evidence type="ECO:0000256" key="2">
    <source>
        <dbReference type="ARBA" id="ARBA00007998"/>
    </source>
</evidence>
<feature type="transmembrane region" description="Helical" evidence="8">
    <location>
        <begin position="268"/>
        <end position="287"/>
    </location>
</feature>
<feature type="transmembrane region" description="Helical" evidence="8">
    <location>
        <begin position="7"/>
        <end position="26"/>
    </location>
</feature>
<sequence>MSKISVIPLFAIIILAVGLMNHVIVIPLLLDKAQRDSWLSVLIVFPLFMIWIGLLFYIIRKTKQQPIIEWIEQRYGSFTGFLFRVVFILFFVSINLMTLKDTTTWTDIFYLPATPTWVIASSMTLLCFFAAKFGIRAIGITSGILLPFVVIFGDFVMSANLPKKDYSILMPMFENGIQPAIQGMTFVGGGLVELIILLCIHQHIASKIRLSHLIVLGCILVILILGPLTGSIAEFGPFEAAKQRYPAYEEWRLVTIGRYIQHVDFLSMYQWLAGSFIRISITMLLFVELLGIRTQKNRNTALILTAAGMIIFTQLPISDMRFMQFLSAVYFPVSLWTMLSVSCLLFILVMIKSKAKEV</sequence>
<dbReference type="PANTHER" id="PTHR34975">
    <property type="entry name" value="SPORE GERMINATION PROTEIN A2"/>
    <property type="match status" value="1"/>
</dbReference>
<feature type="transmembrane region" description="Helical" evidence="8">
    <location>
        <begin position="299"/>
        <end position="317"/>
    </location>
</feature>
<keyword evidence="7 8" id="KW-0472">Membrane</keyword>
<feature type="transmembrane region" description="Helical" evidence="8">
    <location>
        <begin position="109"/>
        <end position="131"/>
    </location>
</feature>
<evidence type="ECO:0000256" key="3">
    <source>
        <dbReference type="ARBA" id="ARBA00022448"/>
    </source>
</evidence>
<dbReference type="RefSeq" id="WP_209970724.1">
    <property type="nucleotide sequence ID" value="NZ_JAGGLB010000003.1"/>
</dbReference>
<proteinExistence type="inferred from homology"/>
<name>A0ABS4IQV9_9BACL</name>
<dbReference type="NCBIfam" id="TIGR00912">
    <property type="entry name" value="2A0309"/>
    <property type="match status" value="1"/>
</dbReference>
<evidence type="ECO:0000256" key="7">
    <source>
        <dbReference type="ARBA" id="ARBA00023136"/>
    </source>
</evidence>
<evidence type="ECO:0000256" key="1">
    <source>
        <dbReference type="ARBA" id="ARBA00004141"/>
    </source>
</evidence>
<organism evidence="9 10">
    <name type="scientific">Paenibacillus eucommiae</name>
    <dbReference type="NCBI Taxonomy" id="1355755"/>
    <lineage>
        <taxon>Bacteria</taxon>
        <taxon>Bacillati</taxon>
        <taxon>Bacillota</taxon>
        <taxon>Bacilli</taxon>
        <taxon>Bacillales</taxon>
        <taxon>Paenibacillaceae</taxon>
        <taxon>Paenibacillus</taxon>
    </lineage>
</organism>
<keyword evidence="4" id="KW-0309">Germination</keyword>